<evidence type="ECO:0000313" key="2">
    <source>
        <dbReference type="EMBL" id="GAA3675815.1"/>
    </source>
</evidence>
<dbReference type="EMBL" id="BAABBE010000030">
    <property type="protein sequence ID" value="GAA3675815.1"/>
    <property type="molecule type" value="Genomic_DNA"/>
</dbReference>
<protein>
    <submittedName>
        <fullName evidence="2">Uncharacterized protein</fullName>
    </submittedName>
</protein>
<sequence length="107" mass="11205">MADGVVLHRKPEGVTPASRRPSSAGARLADVLARARRQGPAHRTGSGPGGTALARKLLGEFCARQLERAVVEHRTPLPVSAARVPAGSADGVVAQRKPEGVTRRRTS</sequence>
<keyword evidence="3" id="KW-1185">Reference proteome</keyword>
<feature type="region of interest" description="Disordered" evidence="1">
    <location>
        <begin position="1"/>
        <end position="26"/>
    </location>
</feature>
<organism evidence="2 3">
    <name type="scientific">Lentzea roselyniae</name>
    <dbReference type="NCBI Taxonomy" id="531940"/>
    <lineage>
        <taxon>Bacteria</taxon>
        <taxon>Bacillati</taxon>
        <taxon>Actinomycetota</taxon>
        <taxon>Actinomycetes</taxon>
        <taxon>Pseudonocardiales</taxon>
        <taxon>Pseudonocardiaceae</taxon>
        <taxon>Lentzea</taxon>
    </lineage>
</organism>
<evidence type="ECO:0000313" key="3">
    <source>
        <dbReference type="Proteomes" id="UP001500711"/>
    </source>
</evidence>
<feature type="region of interest" description="Disordered" evidence="1">
    <location>
        <begin position="82"/>
        <end position="107"/>
    </location>
</feature>
<name>A0ABP7C324_9PSEU</name>
<accession>A0ABP7C324</accession>
<comment type="caution">
    <text evidence="2">The sequence shown here is derived from an EMBL/GenBank/DDBJ whole genome shotgun (WGS) entry which is preliminary data.</text>
</comment>
<reference evidence="3" key="1">
    <citation type="journal article" date="2019" name="Int. J. Syst. Evol. Microbiol.">
        <title>The Global Catalogue of Microorganisms (GCM) 10K type strain sequencing project: providing services to taxonomists for standard genome sequencing and annotation.</title>
        <authorList>
            <consortium name="The Broad Institute Genomics Platform"/>
            <consortium name="The Broad Institute Genome Sequencing Center for Infectious Disease"/>
            <person name="Wu L."/>
            <person name="Ma J."/>
        </authorList>
    </citation>
    <scope>NUCLEOTIDE SEQUENCE [LARGE SCALE GENOMIC DNA]</scope>
    <source>
        <strain evidence="3">JCM 17494</strain>
    </source>
</reference>
<gene>
    <name evidence="2" type="ORF">GCM10022267_73310</name>
</gene>
<evidence type="ECO:0000256" key="1">
    <source>
        <dbReference type="SAM" id="MobiDB-lite"/>
    </source>
</evidence>
<feature type="compositionally biased region" description="Basic and acidic residues" evidence="1">
    <location>
        <begin position="96"/>
        <end position="107"/>
    </location>
</feature>
<proteinExistence type="predicted"/>
<dbReference type="Proteomes" id="UP001500711">
    <property type="component" value="Unassembled WGS sequence"/>
</dbReference>